<keyword evidence="2 10" id="KW-1003">Cell membrane</keyword>
<sequence length="137" mass="13925">MTRAAQLALVFAGGALGGAARIGVMEAFPSTAGPVPWDLLAVNALGALALGFVVARTQARGPWRAFPAIGPGFLGGFTTFSAFAALHWSTSARPSLALAVLVATIATGIAAAALGWWAGDKPPTPVDEHAIFVEENE</sequence>
<evidence type="ECO:0000313" key="11">
    <source>
        <dbReference type="EMBL" id="GAA5519674.1"/>
    </source>
</evidence>
<protein>
    <recommendedName>
        <fullName evidence="10">Fluoride-specific ion channel FluC</fullName>
    </recommendedName>
</protein>
<dbReference type="HAMAP" id="MF_00454">
    <property type="entry name" value="FluC"/>
    <property type="match status" value="1"/>
</dbReference>
<keyword evidence="10" id="KW-0915">Sodium</keyword>
<reference evidence="11 12" key="1">
    <citation type="submission" date="2024-02" db="EMBL/GenBank/DDBJ databases">
        <title>Lysinimicrobium sediminis NBRC 112286.</title>
        <authorList>
            <person name="Ichikawa N."/>
            <person name="Katano-Makiyama Y."/>
            <person name="Hidaka K."/>
        </authorList>
    </citation>
    <scope>NUCLEOTIDE SEQUENCE [LARGE SCALE GENOMIC DNA]</scope>
    <source>
        <strain evidence="11 12">NBRC 112286</strain>
    </source>
</reference>
<evidence type="ECO:0000256" key="2">
    <source>
        <dbReference type="ARBA" id="ARBA00022475"/>
    </source>
</evidence>
<keyword evidence="5 10" id="KW-0472">Membrane</keyword>
<keyword evidence="6 10" id="KW-0407">Ion channel</keyword>
<evidence type="ECO:0000256" key="7">
    <source>
        <dbReference type="ARBA" id="ARBA00035120"/>
    </source>
</evidence>
<proteinExistence type="inferred from homology"/>
<dbReference type="RefSeq" id="WP_345380046.1">
    <property type="nucleotide sequence ID" value="NZ_BAABRR010000012.1"/>
</dbReference>
<evidence type="ECO:0000256" key="10">
    <source>
        <dbReference type="HAMAP-Rule" id="MF_00454"/>
    </source>
</evidence>
<feature type="binding site" evidence="10">
    <location>
        <position position="78"/>
    </location>
    <ligand>
        <name>Na(+)</name>
        <dbReference type="ChEBI" id="CHEBI:29101"/>
        <note>structural</note>
    </ligand>
</feature>
<dbReference type="EMBL" id="BAABRR010000012">
    <property type="protein sequence ID" value="GAA5519674.1"/>
    <property type="molecule type" value="Genomic_DNA"/>
</dbReference>
<organism evidence="11 12">
    <name type="scientific">Demequina sediminis</name>
    <dbReference type="NCBI Taxonomy" id="1930058"/>
    <lineage>
        <taxon>Bacteria</taxon>
        <taxon>Bacillati</taxon>
        <taxon>Actinomycetota</taxon>
        <taxon>Actinomycetes</taxon>
        <taxon>Micrococcales</taxon>
        <taxon>Demequinaceae</taxon>
        <taxon>Demequina</taxon>
    </lineage>
</organism>
<keyword evidence="3 10" id="KW-0812">Transmembrane</keyword>
<evidence type="ECO:0000256" key="3">
    <source>
        <dbReference type="ARBA" id="ARBA00022692"/>
    </source>
</evidence>
<comment type="activity regulation">
    <text evidence="10">Na(+) is not transported, but it plays an essential structural role and its presence is essential for fluoride channel function.</text>
</comment>
<comment type="subcellular location">
    <subcellularLocation>
        <location evidence="1 10">Cell membrane</location>
        <topology evidence="1 10">Multi-pass membrane protein</topology>
    </subcellularLocation>
</comment>
<name>A0ABP9WJ97_9MICO</name>
<keyword evidence="10" id="KW-0406">Ion transport</keyword>
<dbReference type="Proteomes" id="UP001426770">
    <property type="component" value="Unassembled WGS sequence"/>
</dbReference>
<evidence type="ECO:0000256" key="8">
    <source>
        <dbReference type="ARBA" id="ARBA00035585"/>
    </source>
</evidence>
<evidence type="ECO:0000313" key="12">
    <source>
        <dbReference type="Proteomes" id="UP001426770"/>
    </source>
</evidence>
<feature type="binding site" evidence="10">
    <location>
        <position position="75"/>
    </location>
    <ligand>
        <name>Na(+)</name>
        <dbReference type="ChEBI" id="CHEBI:29101"/>
        <note>structural</note>
    </ligand>
</feature>
<comment type="function">
    <text evidence="9 10">Fluoride-specific ion channel. Important for reducing fluoride concentration in the cell, thus reducing its toxicity.</text>
</comment>
<comment type="catalytic activity">
    <reaction evidence="8">
        <text>fluoride(in) = fluoride(out)</text>
        <dbReference type="Rhea" id="RHEA:76159"/>
        <dbReference type="ChEBI" id="CHEBI:17051"/>
    </reaction>
    <physiologicalReaction direction="left-to-right" evidence="8">
        <dbReference type="Rhea" id="RHEA:76160"/>
    </physiologicalReaction>
</comment>
<evidence type="ECO:0000256" key="1">
    <source>
        <dbReference type="ARBA" id="ARBA00004651"/>
    </source>
</evidence>
<keyword evidence="12" id="KW-1185">Reference proteome</keyword>
<keyword evidence="10" id="KW-0479">Metal-binding</keyword>
<evidence type="ECO:0000256" key="5">
    <source>
        <dbReference type="ARBA" id="ARBA00023136"/>
    </source>
</evidence>
<dbReference type="InterPro" id="IPR003691">
    <property type="entry name" value="FluC"/>
</dbReference>
<evidence type="ECO:0000256" key="9">
    <source>
        <dbReference type="ARBA" id="ARBA00049940"/>
    </source>
</evidence>
<comment type="similarity">
    <text evidence="7 10">Belongs to the fluoride channel Fluc/FEX (TC 1.A.43) family.</text>
</comment>
<dbReference type="Pfam" id="PF02537">
    <property type="entry name" value="CRCB"/>
    <property type="match status" value="1"/>
</dbReference>
<feature type="transmembrane region" description="Helical" evidence="10">
    <location>
        <begin position="66"/>
        <end position="89"/>
    </location>
</feature>
<evidence type="ECO:0000256" key="6">
    <source>
        <dbReference type="ARBA" id="ARBA00023303"/>
    </source>
</evidence>
<evidence type="ECO:0000256" key="4">
    <source>
        <dbReference type="ARBA" id="ARBA00022989"/>
    </source>
</evidence>
<keyword evidence="10" id="KW-0813">Transport</keyword>
<keyword evidence="4 10" id="KW-1133">Transmembrane helix</keyword>
<feature type="transmembrane region" description="Helical" evidence="10">
    <location>
        <begin position="95"/>
        <end position="117"/>
    </location>
</feature>
<feature type="transmembrane region" description="Helical" evidence="10">
    <location>
        <begin position="35"/>
        <end position="54"/>
    </location>
</feature>
<gene>
    <name evidence="11" type="primary">crcB_2</name>
    <name evidence="10" type="synonym">crcB</name>
    <name evidence="10" type="synonym">fluC</name>
    <name evidence="11" type="ORF">Lsed01_02127</name>
</gene>
<comment type="caution">
    <text evidence="11">The sequence shown here is derived from an EMBL/GenBank/DDBJ whole genome shotgun (WGS) entry which is preliminary data.</text>
</comment>
<accession>A0ABP9WJ97</accession>